<organism evidence="3 4">
    <name type="scientific">Hyphomonas polymorpha PS728</name>
    <dbReference type="NCBI Taxonomy" id="1280954"/>
    <lineage>
        <taxon>Bacteria</taxon>
        <taxon>Pseudomonadati</taxon>
        <taxon>Pseudomonadota</taxon>
        <taxon>Alphaproteobacteria</taxon>
        <taxon>Hyphomonadales</taxon>
        <taxon>Hyphomonadaceae</taxon>
        <taxon>Hyphomonas</taxon>
    </lineage>
</organism>
<reference evidence="3 4" key="1">
    <citation type="journal article" date="2014" name="Antonie Van Leeuwenhoek">
        <title>Hyphomonas beringensis sp. nov. and Hyphomonas chukchiensis sp. nov., isolated from surface seawater of the Bering Sea and Chukchi Sea.</title>
        <authorList>
            <person name="Li C."/>
            <person name="Lai Q."/>
            <person name="Li G."/>
            <person name="Dong C."/>
            <person name="Wang J."/>
            <person name="Liao Y."/>
            <person name="Shao Z."/>
        </authorList>
    </citation>
    <scope>NUCLEOTIDE SEQUENCE [LARGE SCALE GENOMIC DNA]</scope>
    <source>
        <strain evidence="3 4">PS728</strain>
    </source>
</reference>
<comment type="caution">
    <text evidence="3">The sequence shown here is derived from an EMBL/GenBank/DDBJ whole genome shotgun (WGS) entry which is preliminary data.</text>
</comment>
<gene>
    <name evidence="3" type="ORF">HPO_18752</name>
</gene>
<evidence type="ECO:0000259" key="1">
    <source>
        <dbReference type="Pfam" id="PF04422"/>
    </source>
</evidence>
<dbReference type="PANTHER" id="PTHR31332">
    <property type="entry name" value="7-HYDROXYMETHYL CHLOROPHYLL A REDUCTASE, CHLOROPLASTIC"/>
    <property type="match status" value="1"/>
</dbReference>
<evidence type="ECO:0000259" key="2">
    <source>
        <dbReference type="Pfam" id="PF04432"/>
    </source>
</evidence>
<name>A0A062V969_9PROT</name>
<feature type="domain" description="Coenzyme F420 hydrogenase/dehydrogenase beta subunit N-terminal" evidence="1">
    <location>
        <begin position="59"/>
        <end position="138"/>
    </location>
</feature>
<dbReference type="eggNOG" id="COG1035">
    <property type="taxonomic scope" value="Bacteria"/>
</dbReference>
<proteinExistence type="predicted"/>
<feature type="domain" description="Coenzyme F420 hydrogenase/dehydrogenase beta subunit C-terminal" evidence="2">
    <location>
        <begin position="146"/>
        <end position="315"/>
    </location>
</feature>
<sequence>MTPYGEYEPDLAATVSPSQLEKACPFLAPELDEDRLAETFLDGREQSSRELGYYNSISAAHVEEAEWRANGSSGGMVSWLAAELLRTGQIDGVIHARPVSPAPPGGPFYTYGISRTVDDVAAAAHSHYHVVEMSGVLEEVLETPGRYLFIGVPCFVKAIRRLQTLDPRLNERIAFTIGLVCGHLKSVNWSLSLGWGAGVPPEELAAIRFREKGEDIPAKSYHFAVRARGSDDFLVHDAASIAGGRFNTGAMMLRACDFCDDVVGETADLTVGDAWLPEYQFDWRGKNMIVIRSAHLEALIQAAFNAGRLSLTPLSARQAADAQSGGFRHRREGLAYRLEGKKARGEWHPVKRPFKVRPPSPLRRLIYTLRQEVSLISREAFVRARSAGNFEVYAGSVRRAMQRLRFAELVSAAPRILSVRIRHVLSKDRRS</sequence>
<accession>A0A062V969</accession>
<dbReference type="Pfam" id="PF04432">
    <property type="entry name" value="FrhB_FdhB_C"/>
    <property type="match status" value="1"/>
</dbReference>
<protein>
    <submittedName>
        <fullName evidence="3">Coenzyme F420 hydrogenase/dehydrogenase subunit beta</fullName>
    </submittedName>
</protein>
<dbReference type="AlphaFoldDB" id="A0A062V969"/>
<dbReference type="InterPro" id="IPR007525">
    <property type="entry name" value="FrhB_FdhB_C"/>
</dbReference>
<dbReference type="InterPro" id="IPR007516">
    <property type="entry name" value="Co_F420_Hydgase/DH_bsu_N"/>
</dbReference>
<dbReference type="GO" id="GO:0052592">
    <property type="term" value="F:oxidoreductase activity, acting on CH or CH2 groups, with an iron-sulfur protein as acceptor"/>
    <property type="evidence" value="ECO:0007669"/>
    <property type="project" value="TreeGrafter"/>
</dbReference>
<dbReference type="EMBL" id="ARYM01000039">
    <property type="protein sequence ID" value="KCZ96665.1"/>
    <property type="molecule type" value="Genomic_DNA"/>
</dbReference>
<dbReference type="InterPro" id="IPR045220">
    <property type="entry name" value="FRHB/FDHB/HCAR-like"/>
</dbReference>
<evidence type="ECO:0000313" key="4">
    <source>
        <dbReference type="Proteomes" id="UP000027100"/>
    </source>
</evidence>
<evidence type="ECO:0000313" key="3">
    <source>
        <dbReference type="EMBL" id="KCZ96665.1"/>
    </source>
</evidence>
<keyword evidence="4" id="KW-1185">Reference proteome</keyword>
<dbReference type="PANTHER" id="PTHR31332:SF0">
    <property type="entry name" value="7-HYDROXYMETHYL CHLOROPHYLL A REDUCTASE, CHLOROPLASTIC"/>
    <property type="match status" value="1"/>
</dbReference>
<dbReference type="PATRIC" id="fig|1280954.3.peg.3769"/>
<dbReference type="STRING" id="1280954.HPO_18752"/>
<dbReference type="Pfam" id="PF04422">
    <property type="entry name" value="FrhB_FdhB_N"/>
    <property type="match status" value="1"/>
</dbReference>
<dbReference type="Proteomes" id="UP000027100">
    <property type="component" value="Unassembled WGS sequence"/>
</dbReference>